<dbReference type="Gene3D" id="3.40.50.300">
    <property type="entry name" value="P-loop containing nucleotide triphosphate hydrolases"/>
    <property type="match status" value="1"/>
</dbReference>
<evidence type="ECO:0000256" key="2">
    <source>
        <dbReference type="ARBA" id="ARBA00022801"/>
    </source>
</evidence>
<protein>
    <submittedName>
        <fullName evidence="5">SWI SNF-related matrix-associated actin-dependent regulator of chromatin subfamily A member 3-like 3</fullName>
    </submittedName>
</protein>
<dbReference type="SMART" id="SM00490">
    <property type="entry name" value="HELICc"/>
    <property type="match status" value="1"/>
</dbReference>
<dbReference type="SUPFAM" id="SSF52540">
    <property type="entry name" value="P-loop containing nucleoside triphosphate hydrolases"/>
    <property type="match status" value="2"/>
</dbReference>
<dbReference type="InterPro" id="IPR050628">
    <property type="entry name" value="SNF2_RAD54_helicase_TF"/>
</dbReference>
<dbReference type="GO" id="GO:0006281">
    <property type="term" value="P:DNA repair"/>
    <property type="evidence" value="ECO:0007669"/>
    <property type="project" value="TreeGrafter"/>
</dbReference>
<evidence type="ECO:0000313" key="6">
    <source>
        <dbReference type="Proteomes" id="UP001303115"/>
    </source>
</evidence>
<dbReference type="AlphaFoldDB" id="A0AAN6P801"/>
<dbReference type="InterPro" id="IPR027417">
    <property type="entry name" value="P-loop_NTPase"/>
</dbReference>
<proteinExistence type="predicted"/>
<dbReference type="PANTHER" id="PTHR45626">
    <property type="entry name" value="TRANSCRIPTION TERMINATION FACTOR 2-RELATED"/>
    <property type="match status" value="1"/>
</dbReference>
<dbReference type="InterPro" id="IPR001650">
    <property type="entry name" value="Helicase_C-like"/>
</dbReference>
<dbReference type="PROSITE" id="PS51194">
    <property type="entry name" value="HELICASE_CTER"/>
    <property type="match status" value="1"/>
</dbReference>
<evidence type="ECO:0000256" key="1">
    <source>
        <dbReference type="ARBA" id="ARBA00022741"/>
    </source>
</evidence>
<evidence type="ECO:0000259" key="4">
    <source>
        <dbReference type="PROSITE" id="PS51194"/>
    </source>
</evidence>
<gene>
    <name evidence="5" type="ORF">C8A01DRAFT_51639</name>
</gene>
<dbReference type="CDD" id="cd18008">
    <property type="entry name" value="DEXDc_SHPRH-like"/>
    <property type="match status" value="1"/>
</dbReference>
<keyword evidence="2" id="KW-0378">Hydrolase</keyword>
<dbReference type="InterPro" id="IPR000330">
    <property type="entry name" value="SNF2_N"/>
</dbReference>
<dbReference type="EMBL" id="MU855038">
    <property type="protein sequence ID" value="KAK4031172.1"/>
    <property type="molecule type" value="Genomic_DNA"/>
</dbReference>
<organism evidence="5 6">
    <name type="scientific">Parachaetomium inaequale</name>
    <dbReference type="NCBI Taxonomy" id="2588326"/>
    <lineage>
        <taxon>Eukaryota</taxon>
        <taxon>Fungi</taxon>
        <taxon>Dikarya</taxon>
        <taxon>Ascomycota</taxon>
        <taxon>Pezizomycotina</taxon>
        <taxon>Sordariomycetes</taxon>
        <taxon>Sordariomycetidae</taxon>
        <taxon>Sordariales</taxon>
        <taxon>Chaetomiaceae</taxon>
        <taxon>Parachaetomium</taxon>
    </lineage>
</organism>
<keyword evidence="6" id="KW-1185">Reference proteome</keyword>
<accession>A0AAN6P801</accession>
<dbReference type="Pfam" id="PF00271">
    <property type="entry name" value="Helicase_C"/>
    <property type="match status" value="1"/>
</dbReference>
<dbReference type="GO" id="GO:0005524">
    <property type="term" value="F:ATP binding"/>
    <property type="evidence" value="ECO:0007669"/>
    <property type="project" value="UniProtKB-KW"/>
</dbReference>
<sequence length="622" mass="69686">MTSELSRPGIEVEFAHSLFQSIPGETDILEVLDVHQDLPEASQPELILPVLKSFVNTVSQTCQEDEPSAFCGGIVADPMGLGKTLTMIALVAVEKHSSSLARALSLIIVPPPFHFCFLDAFGPNANTILRYVMQGGLTWHRYYGKDKLSVVDYTPVYDIVLSTYNTVSVDWGGGQKAASSVIFSIPWKRLILDEVCALEATVRWAVTGTPIQNRTGDLAALLKFVRMWKTVNIEEAINRLRKLSRGLILRRPKIVIELPPRIDLKFPIEFRPSERQLYEKVKHQTIANIEEAFQDGDRGGLASNSYITVMQRINALRMICDLGLNYDDRHELGTAGEAQNPDLPDWSTIAQETFSLHREVSSVVCSSCASSWDNTAAPFVHTSTESSPQPYFAKCLSYICGDFAQRCHRQNQAVTCGHTPNHSIAPVSMSWMALEENGVPADSRPAFSSSGQLSSKVTALVLQLRGLPDDVKSVVFSSWRMSLNLVEMGLKESGIKYVRFDGKVRQQDRQAVIEKFRKDPTARVFLLTLSCGAVGLTLTEASRAYLLEPHWNPTIEEQALARVYRIGQQREETTVRFFIKDTFEERILDLQRSKKKLEESRFSVVSTVNLSFIPLQDLRRLI</sequence>
<feature type="domain" description="Helicase C-terminal" evidence="4">
    <location>
        <begin position="456"/>
        <end position="616"/>
    </location>
</feature>
<evidence type="ECO:0000313" key="5">
    <source>
        <dbReference type="EMBL" id="KAK4031172.1"/>
    </source>
</evidence>
<dbReference type="GO" id="GO:0016787">
    <property type="term" value="F:hydrolase activity"/>
    <property type="evidence" value="ECO:0007669"/>
    <property type="project" value="UniProtKB-KW"/>
</dbReference>
<dbReference type="CDD" id="cd18793">
    <property type="entry name" value="SF2_C_SNF"/>
    <property type="match status" value="1"/>
</dbReference>
<keyword evidence="1" id="KW-0547">Nucleotide-binding</keyword>
<comment type="caution">
    <text evidence="5">The sequence shown here is derived from an EMBL/GenBank/DDBJ whole genome shotgun (WGS) entry which is preliminary data.</text>
</comment>
<dbReference type="Proteomes" id="UP001303115">
    <property type="component" value="Unassembled WGS sequence"/>
</dbReference>
<keyword evidence="3" id="KW-0067">ATP-binding</keyword>
<dbReference type="InterPro" id="IPR038718">
    <property type="entry name" value="SNF2-like_sf"/>
</dbReference>
<dbReference type="InterPro" id="IPR049730">
    <property type="entry name" value="SNF2/RAD54-like_C"/>
</dbReference>
<name>A0AAN6P801_9PEZI</name>
<dbReference type="Gene3D" id="3.40.50.10810">
    <property type="entry name" value="Tandem AAA-ATPase domain"/>
    <property type="match status" value="1"/>
</dbReference>
<dbReference type="GO" id="GO:0005634">
    <property type="term" value="C:nucleus"/>
    <property type="evidence" value="ECO:0007669"/>
    <property type="project" value="TreeGrafter"/>
</dbReference>
<evidence type="ECO:0000256" key="3">
    <source>
        <dbReference type="ARBA" id="ARBA00022840"/>
    </source>
</evidence>
<dbReference type="Pfam" id="PF00176">
    <property type="entry name" value="SNF2-rel_dom"/>
    <property type="match status" value="1"/>
</dbReference>
<dbReference type="PANTHER" id="PTHR45626:SF22">
    <property type="entry name" value="DNA REPAIR PROTEIN RAD5"/>
    <property type="match status" value="1"/>
</dbReference>
<dbReference type="GO" id="GO:0008094">
    <property type="term" value="F:ATP-dependent activity, acting on DNA"/>
    <property type="evidence" value="ECO:0007669"/>
    <property type="project" value="TreeGrafter"/>
</dbReference>
<reference evidence="6" key="1">
    <citation type="journal article" date="2023" name="Mol. Phylogenet. Evol.">
        <title>Genome-scale phylogeny and comparative genomics of the fungal order Sordariales.</title>
        <authorList>
            <person name="Hensen N."/>
            <person name="Bonometti L."/>
            <person name="Westerberg I."/>
            <person name="Brannstrom I.O."/>
            <person name="Guillou S."/>
            <person name="Cros-Aarteil S."/>
            <person name="Calhoun S."/>
            <person name="Haridas S."/>
            <person name="Kuo A."/>
            <person name="Mondo S."/>
            <person name="Pangilinan J."/>
            <person name="Riley R."/>
            <person name="LaButti K."/>
            <person name="Andreopoulos B."/>
            <person name="Lipzen A."/>
            <person name="Chen C."/>
            <person name="Yan M."/>
            <person name="Daum C."/>
            <person name="Ng V."/>
            <person name="Clum A."/>
            <person name="Steindorff A."/>
            <person name="Ohm R.A."/>
            <person name="Martin F."/>
            <person name="Silar P."/>
            <person name="Natvig D.O."/>
            <person name="Lalanne C."/>
            <person name="Gautier V."/>
            <person name="Ament-Velasquez S.L."/>
            <person name="Kruys A."/>
            <person name="Hutchinson M.I."/>
            <person name="Powell A.J."/>
            <person name="Barry K."/>
            <person name="Miller A.N."/>
            <person name="Grigoriev I.V."/>
            <person name="Debuchy R."/>
            <person name="Gladieux P."/>
            <person name="Hiltunen Thoren M."/>
            <person name="Johannesson H."/>
        </authorList>
    </citation>
    <scope>NUCLEOTIDE SEQUENCE [LARGE SCALE GENOMIC DNA]</scope>
    <source>
        <strain evidence="6">CBS 284.82</strain>
    </source>
</reference>